<accession>A0A0A8Z3N6</accession>
<name>A0A0A8Z3N6_ARUDO</name>
<reference evidence="1" key="2">
    <citation type="journal article" date="2015" name="Data Brief">
        <title>Shoot transcriptome of the giant reed, Arundo donax.</title>
        <authorList>
            <person name="Barrero R.A."/>
            <person name="Guerrero F.D."/>
            <person name="Moolhuijzen P."/>
            <person name="Goolsby J.A."/>
            <person name="Tidwell J."/>
            <person name="Bellgard S.E."/>
            <person name="Bellgard M.I."/>
        </authorList>
    </citation>
    <scope>NUCLEOTIDE SEQUENCE</scope>
    <source>
        <tissue evidence="1">Shoot tissue taken approximately 20 cm above the soil surface</tissue>
    </source>
</reference>
<dbReference type="AlphaFoldDB" id="A0A0A8Z3N6"/>
<evidence type="ECO:0000313" key="1">
    <source>
        <dbReference type="EMBL" id="JAD32303.1"/>
    </source>
</evidence>
<proteinExistence type="predicted"/>
<sequence length="60" mass="6922">MAIDSRSWCSRCLVFIILWCSISPVYAEGSKGSILYRIPRHVIFSLQLYLFISDDIIVIL</sequence>
<dbReference type="EMBL" id="GBRH01265592">
    <property type="protein sequence ID" value="JAD32303.1"/>
    <property type="molecule type" value="Transcribed_RNA"/>
</dbReference>
<protein>
    <submittedName>
        <fullName evidence="1">Uncharacterized protein</fullName>
    </submittedName>
</protein>
<reference evidence="1" key="1">
    <citation type="submission" date="2014-09" db="EMBL/GenBank/DDBJ databases">
        <authorList>
            <person name="Magalhaes I.L.F."/>
            <person name="Oliveira U."/>
            <person name="Santos F.R."/>
            <person name="Vidigal T.H.D.A."/>
            <person name="Brescovit A.D."/>
            <person name="Santos A.J."/>
        </authorList>
    </citation>
    <scope>NUCLEOTIDE SEQUENCE</scope>
    <source>
        <tissue evidence="1">Shoot tissue taken approximately 20 cm above the soil surface</tissue>
    </source>
</reference>
<organism evidence="1">
    <name type="scientific">Arundo donax</name>
    <name type="common">Giant reed</name>
    <name type="synonym">Donax arundinaceus</name>
    <dbReference type="NCBI Taxonomy" id="35708"/>
    <lineage>
        <taxon>Eukaryota</taxon>
        <taxon>Viridiplantae</taxon>
        <taxon>Streptophyta</taxon>
        <taxon>Embryophyta</taxon>
        <taxon>Tracheophyta</taxon>
        <taxon>Spermatophyta</taxon>
        <taxon>Magnoliopsida</taxon>
        <taxon>Liliopsida</taxon>
        <taxon>Poales</taxon>
        <taxon>Poaceae</taxon>
        <taxon>PACMAD clade</taxon>
        <taxon>Arundinoideae</taxon>
        <taxon>Arundineae</taxon>
        <taxon>Arundo</taxon>
    </lineage>
</organism>